<name>A0A6I4IWU7_9SPHN</name>
<dbReference type="Gene3D" id="1.20.1250.20">
    <property type="entry name" value="MFS general substrate transporter like domains"/>
    <property type="match status" value="2"/>
</dbReference>
<protein>
    <submittedName>
        <fullName evidence="7">MFS transporter</fullName>
    </submittedName>
</protein>
<dbReference type="Proteomes" id="UP000441389">
    <property type="component" value="Unassembled WGS sequence"/>
</dbReference>
<evidence type="ECO:0000256" key="1">
    <source>
        <dbReference type="ARBA" id="ARBA00004141"/>
    </source>
</evidence>
<dbReference type="InterPro" id="IPR036259">
    <property type="entry name" value="MFS_trans_sf"/>
</dbReference>
<dbReference type="SUPFAM" id="SSF103473">
    <property type="entry name" value="MFS general substrate transporter"/>
    <property type="match status" value="1"/>
</dbReference>
<dbReference type="Pfam" id="PF07690">
    <property type="entry name" value="MFS_1"/>
    <property type="match status" value="1"/>
</dbReference>
<feature type="transmembrane region" description="Helical" evidence="5">
    <location>
        <begin position="148"/>
        <end position="168"/>
    </location>
</feature>
<sequence>MDLSSETVHALLPLFLTATLGASVALVGLIDGIAESTASIAKVFSGYLSDRLGRRRPLILVGYALAALSKPLFALAGSAQLVLGARFADRIGKGLRGAPRDALIADVTPAAIRGRAFGLRQSLDTVGAFVGPLLAIALMLLLADNVRAVFWLASIPAAGAVLVVLLWVRDPPQARPAEVRPPLAIAELARLGGAFWGVTGIGVVFTLARFSEAFLILRTHELALPIALAPAVLVAMNLVYALGAYPAGVVADRLPSRHLLLAGIACLIGADLLLAFAGALTTAFAGILLWGLHMALTQGLFAKLVADHAPADLRGSAYGAFNLATGLALLVASLGAGLIWDRFGSGATFLAGAAAAALSAVLLIGLQKPNVTPP</sequence>
<gene>
    <name evidence="7" type="ORF">GON01_01630</name>
</gene>
<organism evidence="7 8">
    <name type="scientific">Sphingomonas horti</name>
    <dbReference type="NCBI Taxonomy" id="2682842"/>
    <lineage>
        <taxon>Bacteria</taxon>
        <taxon>Pseudomonadati</taxon>
        <taxon>Pseudomonadota</taxon>
        <taxon>Alphaproteobacteria</taxon>
        <taxon>Sphingomonadales</taxon>
        <taxon>Sphingomonadaceae</taxon>
        <taxon>Sphingomonas</taxon>
    </lineage>
</organism>
<keyword evidence="2 5" id="KW-0812">Transmembrane</keyword>
<dbReference type="PROSITE" id="PS00216">
    <property type="entry name" value="SUGAR_TRANSPORT_1"/>
    <property type="match status" value="1"/>
</dbReference>
<dbReference type="AlphaFoldDB" id="A0A6I4IWU7"/>
<feature type="domain" description="Major facilitator superfamily (MFS) profile" evidence="6">
    <location>
        <begin position="1"/>
        <end position="371"/>
    </location>
</feature>
<dbReference type="InterPro" id="IPR005829">
    <property type="entry name" value="Sugar_transporter_CS"/>
</dbReference>
<dbReference type="PROSITE" id="PS50850">
    <property type="entry name" value="MFS"/>
    <property type="match status" value="1"/>
</dbReference>
<dbReference type="GO" id="GO:0016020">
    <property type="term" value="C:membrane"/>
    <property type="evidence" value="ECO:0007669"/>
    <property type="project" value="UniProtKB-SubCell"/>
</dbReference>
<evidence type="ECO:0000256" key="4">
    <source>
        <dbReference type="ARBA" id="ARBA00023136"/>
    </source>
</evidence>
<dbReference type="EMBL" id="WQMS01000001">
    <property type="protein sequence ID" value="MVO76642.1"/>
    <property type="molecule type" value="Genomic_DNA"/>
</dbReference>
<dbReference type="PANTHER" id="PTHR23518:SF2">
    <property type="entry name" value="MAJOR FACILITATOR SUPERFAMILY TRANSPORTER"/>
    <property type="match status" value="1"/>
</dbReference>
<accession>A0A6I4IWU7</accession>
<feature type="transmembrane region" description="Helical" evidence="5">
    <location>
        <begin position="123"/>
        <end position="142"/>
    </location>
</feature>
<feature type="transmembrane region" description="Helical" evidence="5">
    <location>
        <begin position="188"/>
        <end position="210"/>
    </location>
</feature>
<evidence type="ECO:0000256" key="3">
    <source>
        <dbReference type="ARBA" id="ARBA00022989"/>
    </source>
</evidence>
<feature type="transmembrane region" description="Helical" evidence="5">
    <location>
        <begin position="346"/>
        <end position="366"/>
    </location>
</feature>
<feature type="transmembrane region" description="Helical" evidence="5">
    <location>
        <begin position="318"/>
        <end position="340"/>
    </location>
</feature>
<feature type="transmembrane region" description="Helical" evidence="5">
    <location>
        <begin position="287"/>
        <end position="306"/>
    </location>
</feature>
<feature type="transmembrane region" description="Helical" evidence="5">
    <location>
        <begin position="62"/>
        <end position="83"/>
    </location>
</feature>
<proteinExistence type="predicted"/>
<keyword evidence="3 5" id="KW-1133">Transmembrane helix</keyword>
<evidence type="ECO:0000256" key="5">
    <source>
        <dbReference type="SAM" id="Phobius"/>
    </source>
</evidence>
<dbReference type="CDD" id="cd17370">
    <property type="entry name" value="MFS_MJ1317_like"/>
    <property type="match status" value="1"/>
</dbReference>
<evidence type="ECO:0000256" key="2">
    <source>
        <dbReference type="ARBA" id="ARBA00022692"/>
    </source>
</evidence>
<dbReference type="GO" id="GO:0022857">
    <property type="term" value="F:transmembrane transporter activity"/>
    <property type="evidence" value="ECO:0007669"/>
    <property type="project" value="InterPro"/>
</dbReference>
<comment type="subcellular location">
    <subcellularLocation>
        <location evidence="1">Membrane</location>
        <topology evidence="1">Multi-pass membrane protein</topology>
    </subcellularLocation>
</comment>
<evidence type="ECO:0000259" key="6">
    <source>
        <dbReference type="PROSITE" id="PS50850"/>
    </source>
</evidence>
<reference evidence="7 8" key="1">
    <citation type="submission" date="2019-12" db="EMBL/GenBank/DDBJ databases">
        <authorList>
            <person name="Huq M.A."/>
        </authorList>
    </citation>
    <scope>NUCLEOTIDE SEQUENCE [LARGE SCALE GENOMIC DNA]</scope>
    <source>
        <strain evidence="7 8">MAH-20</strain>
    </source>
</reference>
<dbReference type="InterPro" id="IPR020846">
    <property type="entry name" value="MFS_dom"/>
</dbReference>
<evidence type="ECO:0000313" key="8">
    <source>
        <dbReference type="Proteomes" id="UP000441389"/>
    </source>
</evidence>
<dbReference type="PANTHER" id="PTHR23518">
    <property type="entry name" value="C-METHYLTRANSFERASE"/>
    <property type="match status" value="1"/>
</dbReference>
<comment type="caution">
    <text evidence="7">The sequence shown here is derived from an EMBL/GenBank/DDBJ whole genome shotgun (WGS) entry which is preliminary data.</text>
</comment>
<keyword evidence="4 5" id="KW-0472">Membrane</keyword>
<evidence type="ECO:0000313" key="7">
    <source>
        <dbReference type="EMBL" id="MVO76642.1"/>
    </source>
</evidence>
<keyword evidence="8" id="KW-1185">Reference proteome</keyword>
<dbReference type="InterPro" id="IPR011701">
    <property type="entry name" value="MFS"/>
</dbReference>
<feature type="transmembrane region" description="Helical" evidence="5">
    <location>
        <begin position="222"/>
        <end position="247"/>
    </location>
</feature>
<feature type="transmembrane region" description="Helical" evidence="5">
    <location>
        <begin position="259"/>
        <end position="281"/>
    </location>
</feature>